<evidence type="ECO:0000256" key="4">
    <source>
        <dbReference type="ARBA" id="ARBA00022679"/>
    </source>
</evidence>
<comment type="similarity">
    <text evidence="1">Belongs to the N(4)/N(6)-methyltransferase family.</text>
</comment>
<dbReference type="AlphaFoldDB" id="Q11FT3"/>
<keyword evidence="4" id="KW-0808">Transferase</keyword>
<sequence length="1038" mass="117177">MSTRAADNWQADFGIDPHRNPNFLSSKDDLTGVRAQAHVLRHAFDLLGLDGILCSGNTPLIYFKQVDEINTEVAIQLHRQFWNHGGAPVLVLVSKDKVHVYSGMARPVDTVGLGGQPPSLVETLDRVAVALREFIVSVESGSFFQRHARSFDPEQRVDRDLLSSLGETRRRLDQESKKTEPSVLDALLCRLVFTCYLCDREVILPKYFQALGIENAMHLRDVLAIRPLQEAKAALYCLFRQLGNDFNGDLFSDDLDAECRKITNKHIEILDDFFSGTDMRHGQRAFWPYDFGYIPIETISAIYEHFLKDEDQRDGAFYTPRFLAEVVLDSALEDVGPLLGKKFLDPACGSGIFLVGLFIRMAEEWKQANPKARYGRRARELMQVLRDSLFGVDKNPIACRIAAFSLYLAYLDQLTPSDIQQLQKKGRALPLLTWDHAAPSTDEASSRNIHRVDFFQKGAPLPQDADLVLGNPPWGSIAGDGTPAGIWCAESKKPLPDKQIAVAFIWKAAEHASQTGKVCFLLPHGVLVNHGPVAVEFQRAWVRQHTLRRVLNLADLRHFLFRDAIHPAIVVEYAQGEPDLRAGRIQYWAPKADWMIARAEIINVSPIDRKIITVAGLFDDLNKPDAPQIWVRDYWGSPRDLRLIDRLSLHPRLRDHVRLSHETGSQKRWVRAEGFQPAGRNDDPNSAKQLQLPSRRFIGAKSAQIDLFLLESDCQQFESNEITVRGKSNTNTDIYKAPHVLITKGFKRIAFADFDVSFRHALRGIHGPKEDRNLLIFLAAYLRSPLAQYFAFHTSANRSMFHEEVQVNELLRLPFPLPRQLSNTDRSQAIVDQIAKIVDSASEQASQHFLARASIVETATEKIEPLIAEYFELQPSEMDLVKDTVEVTIPSIQPSVSGMPVPTVKPTRTDQQQTYVDRVCNTLNSWAGHSRYFVRGTAAASLTLGIGIAKFEKLLKSDAQQPPENIDQHLLETFDRLRTALPTSQRTIDPIRELMVFDNNQLYLVKPVEQRHWTQTAALNDADEVAGTILMHSLKETA</sequence>
<gene>
    <name evidence="8" type="ordered locus">Meso_2355</name>
</gene>
<dbReference type="PANTHER" id="PTHR33841:SF1">
    <property type="entry name" value="DNA METHYLTRANSFERASE A"/>
    <property type="match status" value="1"/>
</dbReference>
<dbReference type="KEGG" id="mes:Meso_2355"/>
<dbReference type="InterPro" id="IPR050953">
    <property type="entry name" value="N4_N6_ade-DNA_methylase"/>
</dbReference>
<dbReference type="InterPro" id="IPR003356">
    <property type="entry name" value="DNA_methylase_A-5"/>
</dbReference>
<dbReference type="REBASE" id="17783">
    <property type="entry name" value="MspBNCORF2355P"/>
</dbReference>
<dbReference type="GO" id="GO:0008170">
    <property type="term" value="F:N-methyltransferase activity"/>
    <property type="evidence" value="ECO:0007669"/>
    <property type="project" value="InterPro"/>
</dbReference>
<dbReference type="Pfam" id="PF02384">
    <property type="entry name" value="N6_Mtase"/>
    <property type="match status" value="1"/>
</dbReference>
<dbReference type="Gene3D" id="3.40.50.150">
    <property type="entry name" value="Vaccinia Virus protein VP39"/>
    <property type="match status" value="1"/>
</dbReference>
<keyword evidence="5" id="KW-0680">Restriction system</keyword>
<organism evidence="8">
    <name type="scientific">Chelativorans sp. (strain BNC1)</name>
    <dbReference type="NCBI Taxonomy" id="266779"/>
    <lineage>
        <taxon>Bacteria</taxon>
        <taxon>Pseudomonadati</taxon>
        <taxon>Pseudomonadota</taxon>
        <taxon>Alphaproteobacteria</taxon>
        <taxon>Hyphomicrobiales</taxon>
        <taxon>Phyllobacteriaceae</taxon>
        <taxon>Chelativorans</taxon>
    </lineage>
</organism>
<keyword evidence="3 8" id="KW-0489">Methyltransferase</keyword>
<evidence type="ECO:0000256" key="3">
    <source>
        <dbReference type="ARBA" id="ARBA00022603"/>
    </source>
</evidence>
<comment type="catalytic activity">
    <reaction evidence="6">
        <text>a 2'-deoxyadenosine in DNA + S-adenosyl-L-methionine = an N(6)-methyl-2'-deoxyadenosine in DNA + S-adenosyl-L-homocysteine + H(+)</text>
        <dbReference type="Rhea" id="RHEA:15197"/>
        <dbReference type="Rhea" id="RHEA-COMP:12418"/>
        <dbReference type="Rhea" id="RHEA-COMP:12419"/>
        <dbReference type="ChEBI" id="CHEBI:15378"/>
        <dbReference type="ChEBI" id="CHEBI:57856"/>
        <dbReference type="ChEBI" id="CHEBI:59789"/>
        <dbReference type="ChEBI" id="CHEBI:90615"/>
        <dbReference type="ChEBI" id="CHEBI:90616"/>
        <dbReference type="EC" id="2.1.1.72"/>
    </reaction>
</comment>
<dbReference type="InterPro" id="IPR002052">
    <property type="entry name" value="DNA_methylase_N6_adenine_CS"/>
</dbReference>
<dbReference type="SUPFAM" id="SSF53335">
    <property type="entry name" value="S-adenosyl-L-methionine-dependent methyltransferases"/>
    <property type="match status" value="1"/>
</dbReference>
<dbReference type="GO" id="GO:0009307">
    <property type="term" value="P:DNA restriction-modification system"/>
    <property type="evidence" value="ECO:0007669"/>
    <property type="project" value="UniProtKB-KW"/>
</dbReference>
<dbReference type="PRINTS" id="PR00507">
    <property type="entry name" value="N12N6MTFRASE"/>
</dbReference>
<dbReference type="eggNOG" id="COG1002">
    <property type="taxonomic scope" value="Bacteria"/>
</dbReference>
<dbReference type="InterPro" id="IPR029063">
    <property type="entry name" value="SAM-dependent_MTases_sf"/>
</dbReference>
<name>Q11FT3_CHESB</name>
<protein>
    <recommendedName>
        <fullName evidence="2">site-specific DNA-methyltransferase (adenine-specific)</fullName>
        <ecNumber evidence="2">2.1.1.72</ecNumber>
    </recommendedName>
</protein>
<dbReference type="EMBL" id="CP000390">
    <property type="protein sequence ID" value="ABG63742.1"/>
    <property type="molecule type" value="Genomic_DNA"/>
</dbReference>
<dbReference type="OrthoDB" id="9806213at2"/>
<dbReference type="GO" id="GO:0003677">
    <property type="term" value="F:DNA binding"/>
    <property type="evidence" value="ECO:0007669"/>
    <property type="project" value="InterPro"/>
</dbReference>
<dbReference type="PROSITE" id="PS00092">
    <property type="entry name" value="N6_MTASE"/>
    <property type="match status" value="1"/>
</dbReference>
<accession>Q11FT3</accession>
<dbReference type="EC" id="2.1.1.72" evidence="2"/>
<proteinExistence type="inferred from homology"/>
<evidence type="ECO:0000256" key="2">
    <source>
        <dbReference type="ARBA" id="ARBA00011900"/>
    </source>
</evidence>
<dbReference type="HOGENOM" id="CLU_007039_0_0_5"/>
<evidence type="ECO:0000256" key="6">
    <source>
        <dbReference type="ARBA" id="ARBA00047942"/>
    </source>
</evidence>
<dbReference type="PANTHER" id="PTHR33841">
    <property type="entry name" value="DNA METHYLTRANSFERASE YEEA-RELATED"/>
    <property type="match status" value="1"/>
</dbReference>
<evidence type="ECO:0000259" key="7">
    <source>
        <dbReference type="Pfam" id="PF02384"/>
    </source>
</evidence>
<reference evidence="8" key="1">
    <citation type="submission" date="2006-06" db="EMBL/GenBank/DDBJ databases">
        <title>Complete sequence of chromosome of Chelativorans sp. BNC1.</title>
        <authorList>
            <consortium name="US DOE Joint Genome Institute"/>
            <person name="Copeland A."/>
            <person name="Lucas S."/>
            <person name="Lapidus A."/>
            <person name="Barry K."/>
            <person name="Detter J.C."/>
            <person name="Glavina del Rio T."/>
            <person name="Hammon N."/>
            <person name="Israni S."/>
            <person name="Dalin E."/>
            <person name="Tice H."/>
            <person name="Pitluck S."/>
            <person name="Chertkov O."/>
            <person name="Brettin T."/>
            <person name="Bruce D."/>
            <person name="Han C."/>
            <person name="Tapia R."/>
            <person name="Gilna P."/>
            <person name="Schmutz J."/>
            <person name="Larimer F."/>
            <person name="Land M."/>
            <person name="Hauser L."/>
            <person name="Kyrpides N."/>
            <person name="Mikhailova N."/>
            <person name="Richardson P."/>
        </authorList>
    </citation>
    <scope>NUCLEOTIDE SEQUENCE</scope>
    <source>
        <strain evidence="8">BNC1</strain>
    </source>
</reference>
<evidence type="ECO:0000256" key="1">
    <source>
        <dbReference type="ARBA" id="ARBA00006594"/>
    </source>
</evidence>
<dbReference type="GO" id="GO:0009007">
    <property type="term" value="F:site-specific DNA-methyltransferase (adenine-specific) activity"/>
    <property type="evidence" value="ECO:0007669"/>
    <property type="project" value="UniProtKB-EC"/>
</dbReference>
<dbReference type="STRING" id="266779.Meso_2355"/>
<evidence type="ECO:0000256" key="5">
    <source>
        <dbReference type="ARBA" id="ARBA00022747"/>
    </source>
</evidence>
<evidence type="ECO:0000313" key="8">
    <source>
        <dbReference type="EMBL" id="ABG63742.1"/>
    </source>
</evidence>
<feature type="domain" description="DNA methylase adenine-specific" evidence="7">
    <location>
        <begin position="298"/>
        <end position="555"/>
    </location>
</feature>
<dbReference type="GO" id="GO:0032259">
    <property type="term" value="P:methylation"/>
    <property type="evidence" value="ECO:0007669"/>
    <property type="project" value="UniProtKB-KW"/>
</dbReference>